<dbReference type="GO" id="GO:0016020">
    <property type="term" value="C:membrane"/>
    <property type="evidence" value="ECO:0007669"/>
    <property type="project" value="UniProtKB-SubCell"/>
</dbReference>
<comment type="subcellular location">
    <subcellularLocation>
        <location evidence="1">Membrane</location>
        <topology evidence="1">Multi-pass membrane protein</topology>
    </subcellularLocation>
</comment>
<feature type="transmembrane region" description="Helical" evidence="7">
    <location>
        <begin position="248"/>
        <end position="270"/>
    </location>
</feature>
<evidence type="ECO:0000259" key="8">
    <source>
        <dbReference type="Pfam" id="PF01694"/>
    </source>
</evidence>
<keyword evidence="4" id="KW-0378">Hydrolase</keyword>
<evidence type="ECO:0000256" key="5">
    <source>
        <dbReference type="ARBA" id="ARBA00022989"/>
    </source>
</evidence>
<feature type="transmembrane region" description="Helical" evidence="7">
    <location>
        <begin position="38"/>
        <end position="58"/>
    </location>
</feature>
<feature type="transmembrane region" description="Helical" evidence="7">
    <location>
        <begin position="146"/>
        <end position="164"/>
    </location>
</feature>
<keyword evidence="3 7" id="KW-0812">Transmembrane</keyword>
<evidence type="ECO:0000256" key="6">
    <source>
        <dbReference type="ARBA" id="ARBA00023136"/>
    </source>
</evidence>
<feature type="domain" description="Peptidase S54 rhomboid" evidence="8">
    <location>
        <begin position="105"/>
        <end position="239"/>
    </location>
</feature>
<dbReference type="PANTHER" id="PTHR43731">
    <property type="entry name" value="RHOMBOID PROTEASE"/>
    <property type="match status" value="1"/>
</dbReference>
<sequence>MRPAAVGFQCPECVKEGAKQTRAGRTAYGGLRPTDASITSGVIIAINVAVWLGVLATGGSGSRVLDWLVLRTQALCQTGPAAGLDASRSVCERGGGTYLPGVADGAYWELLTSAFTHVQVWHIGFNMLALWVLGPQLELAVGRMRFLALYFVSALAGSAMVLWFADEYTIGGTLGASGAIFGLMGALAVLALKVGGDVRGVLTWIGINFAFTFLLANISWQGHLGGFLAGSAIGAILVYAPRGPRRALVQWLGTGAVALIVVAAVLARLASLS</sequence>
<evidence type="ECO:0000256" key="3">
    <source>
        <dbReference type="ARBA" id="ARBA00022692"/>
    </source>
</evidence>
<dbReference type="InterPro" id="IPR022764">
    <property type="entry name" value="Peptidase_S54_rhomboid_dom"/>
</dbReference>
<feature type="transmembrane region" description="Helical" evidence="7">
    <location>
        <begin position="114"/>
        <end position="134"/>
    </location>
</feature>
<evidence type="ECO:0000256" key="4">
    <source>
        <dbReference type="ARBA" id="ARBA00022801"/>
    </source>
</evidence>
<dbReference type="SUPFAM" id="SSF144091">
    <property type="entry name" value="Rhomboid-like"/>
    <property type="match status" value="1"/>
</dbReference>
<keyword evidence="6 7" id="KW-0472">Membrane</keyword>
<dbReference type="EMBL" id="CP049257">
    <property type="protein sequence ID" value="QIG46191.1"/>
    <property type="molecule type" value="Genomic_DNA"/>
</dbReference>
<dbReference type="Pfam" id="PF01694">
    <property type="entry name" value="Rhomboid"/>
    <property type="match status" value="1"/>
</dbReference>
<evidence type="ECO:0000256" key="2">
    <source>
        <dbReference type="ARBA" id="ARBA00009045"/>
    </source>
</evidence>
<gene>
    <name evidence="9" type="ORF">G5V58_22995</name>
</gene>
<accession>A0A6G6WLI1</accession>
<reference evidence="9 10" key="1">
    <citation type="submission" date="2020-02" db="EMBL/GenBank/DDBJ databases">
        <title>Full genome sequence of Nocardioides sp. R-3366.</title>
        <authorList>
            <person name="Im W.-T."/>
        </authorList>
    </citation>
    <scope>NUCLEOTIDE SEQUENCE [LARGE SCALE GENOMIC DNA]</scope>
    <source>
        <strain evidence="9 10">R-3366</strain>
    </source>
</reference>
<dbReference type="Gene3D" id="1.20.1540.10">
    <property type="entry name" value="Rhomboid-like"/>
    <property type="match status" value="1"/>
</dbReference>
<feature type="transmembrane region" description="Helical" evidence="7">
    <location>
        <begin position="201"/>
        <end position="218"/>
    </location>
</feature>
<protein>
    <submittedName>
        <fullName evidence="9">Rhomboid family intramembrane serine protease</fullName>
    </submittedName>
</protein>
<feature type="transmembrane region" description="Helical" evidence="7">
    <location>
        <begin position="170"/>
        <end position="192"/>
    </location>
</feature>
<dbReference type="GO" id="GO:0004252">
    <property type="term" value="F:serine-type endopeptidase activity"/>
    <property type="evidence" value="ECO:0007669"/>
    <property type="project" value="InterPro"/>
</dbReference>
<dbReference type="GO" id="GO:0006508">
    <property type="term" value="P:proteolysis"/>
    <property type="evidence" value="ECO:0007669"/>
    <property type="project" value="UniProtKB-KW"/>
</dbReference>
<dbReference type="PANTHER" id="PTHR43731:SF14">
    <property type="entry name" value="PRESENILIN-ASSOCIATED RHOMBOID-LIKE PROTEIN, MITOCHONDRIAL"/>
    <property type="match status" value="1"/>
</dbReference>
<feature type="transmembrane region" description="Helical" evidence="7">
    <location>
        <begin position="224"/>
        <end position="241"/>
    </location>
</feature>
<name>A0A6G6WLI1_9ACTN</name>
<keyword evidence="10" id="KW-1185">Reference proteome</keyword>
<keyword evidence="9" id="KW-0645">Protease</keyword>
<comment type="similarity">
    <text evidence="2">Belongs to the peptidase S54 family.</text>
</comment>
<evidence type="ECO:0000256" key="7">
    <source>
        <dbReference type="SAM" id="Phobius"/>
    </source>
</evidence>
<proteinExistence type="inferred from homology"/>
<keyword evidence="5 7" id="KW-1133">Transmembrane helix</keyword>
<dbReference type="InterPro" id="IPR035952">
    <property type="entry name" value="Rhomboid-like_sf"/>
</dbReference>
<dbReference type="InterPro" id="IPR050925">
    <property type="entry name" value="Rhomboid_protease_S54"/>
</dbReference>
<dbReference type="AlphaFoldDB" id="A0A6G6WLI1"/>
<organism evidence="9 10">
    <name type="scientific">Nocardioides anomalus</name>
    <dbReference type="NCBI Taxonomy" id="2712223"/>
    <lineage>
        <taxon>Bacteria</taxon>
        <taxon>Bacillati</taxon>
        <taxon>Actinomycetota</taxon>
        <taxon>Actinomycetes</taxon>
        <taxon>Propionibacteriales</taxon>
        <taxon>Nocardioidaceae</taxon>
        <taxon>Nocardioides</taxon>
    </lineage>
</organism>
<evidence type="ECO:0000313" key="9">
    <source>
        <dbReference type="EMBL" id="QIG46191.1"/>
    </source>
</evidence>
<evidence type="ECO:0000313" key="10">
    <source>
        <dbReference type="Proteomes" id="UP000502996"/>
    </source>
</evidence>
<evidence type="ECO:0000256" key="1">
    <source>
        <dbReference type="ARBA" id="ARBA00004141"/>
    </source>
</evidence>
<dbReference type="Proteomes" id="UP000502996">
    <property type="component" value="Chromosome"/>
</dbReference>
<dbReference type="KEGG" id="nano:G5V58_22995"/>